<dbReference type="GO" id="GO:0002130">
    <property type="term" value="P:wobble position ribose methylation"/>
    <property type="evidence" value="ECO:0007669"/>
    <property type="project" value="TreeGrafter"/>
</dbReference>
<reference evidence="9 10" key="1">
    <citation type="submission" date="2017-04" db="EMBL/GenBank/DDBJ databases">
        <title>Monoglobus pectinilyticus 14 draft genome.</title>
        <authorList>
            <person name="Kim C."/>
            <person name="Rosendale D.I."/>
            <person name="Kelly W.J."/>
            <person name="Tannock G.W."/>
            <person name="Patchett M.L."/>
            <person name="Jordens J.Z."/>
        </authorList>
    </citation>
    <scope>NUCLEOTIDE SEQUENCE [LARGE SCALE GENOMIC DNA]</scope>
    <source>
        <strain evidence="9 10">14</strain>
    </source>
</reference>
<feature type="binding site" evidence="6 7">
    <location>
        <position position="128"/>
    </location>
    <ligand>
        <name>S-adenosyl-L-methionine</name>
        <dbReference type="ChEBI" id="CHEBI:59789"/>
    </ligand>
</feature>
<protein>
    <recommendedName>
        <fullName evidence="6">Putative tRNA (cytidine(34)-2'-O)-methyltransferase</fullName>
        <ecNumber evidence="6">2.1.1.207</ecNumber>
    </recommendedName>
    <alternativeName>
        <fullName evidence="6">tRNA (cytidine/uridine-2'-O-)-methyltransferase</fullName>
    </alternativeName>
</protein>
<comment type="function">
    <text evidence="6">Could methylate the ribose at the nucleotide 34 wobble position in tRNA.</text>
</comment>
<dbReference type="PIRSF" id="PIRSF029256">
    <property type="entry name" value="SpoU_TrmH_prd"/>
    <property type="match status" value="1"/>
</dbReference>
<evidence type="ECO:0000256" key="4">
    <source>
        <dbReference type="ARBA" id="ARBA00022691"/>
    </source>
</evidence>
<keyword evidence="3 6" id="KW-0808">Transferase</keyword>
<comment type="subcellular location">
    <subcellularLocation>
        <location evidence="6">Cytoplasm</location>
    </subcellularLocation>
</comment>
<keyword evidence="10" id="KW-1185">Reference proteome</keyword>
<dbReference type="FunFam" id="3.40.1280.10:FF:000002">
    <property type="entry name" value="Peptidylprolyl isomerase"/>
    <property type="match status" value="1"/>
</dbReference>
<keyword evidence="1 6" id="KW-0963">Cytoplasm</keyword>
<evidence type="ECO:0000313" key="9">
    <source>
        <dbReference type="EMBL" id="AUO18605.1"/>
    </source>
</evidence>
<dbReference type="InterPro" id="IPR029026">
    <property type="entry name" value="tRNA_m1G_MTases_N"/>
</dbReference>
<evidence type="ECO:0000256" key="2">
    <source>
        <dbReference type="ARBA" id="ARBA00022603"/>
    </source>
</evidence>
<organism evidence="9 10">
    <name type="scientific">Monoglobus pectinilyticus</name>
    <dbReference type="NCBI Taxonomy" id="1981510"/>
    <lineage>
        <taxon>Bacteria</taxon>
        <taxon>Bacillati</taxon>
        <taxon>Bacillota</taxon>
        <taxon>Clostridia</taxon>
        <taxon>Monoglobales</taxon>
        <taxon>Monoglobaceae</taxon>
        <taxon>Monoglobus</taxon>
    </lineage>
</organism>
<dbReference type="GO" id="GO:0042802">
    <property type="term" value="F:identical protein binding"/>
    <property type="evidence" value="ECO:0007669"/>
    <property type="project" value="UniProtKB-ARBA"/>
</dbReference>
<dbReference type="Proteomes" id="UP000235589">
    <property type="component" value="Chromosome"/>
</dbReference>
<dbReference type="InterPro" id="IPR016914">
    <property type="entry name" value="TrmL"/>
</dbReference>
<gene>
    <name evidence="9" type="ORF">B9O19_00421</name>
</gene>
<dbReference type="OrthoDB" id="9789043at2"/>
<keyword evidence="5 6" id="KW-0819">tRNA processing</keyword>
<dbReference type="CDD" id="cd18094">
    <property type="entry name" value="SpoU-like_TrmL"/>
    <property type="match status" value="1"/>
</dbReference>
<proteinExistence type="inferred from homology"/>
<dbReference type="InterPro" id="IPR001537">
    <property type="entry name" value="SpoU_MeTrfase"/>
</dbReference>
<sequence length="168" mass="19203">MKLNIVLVEPEIPSNTGNISRTCSVIGAALHLVHPLGFDISEKQVRRAGLDYWSDLDLHEYQSFDEVRKKYPDGRFFYCSTKSENVYSDIDYKAESSNGEEIFLVFGKETKGLPEKLLHDNYGDCIRIPMLENMRSLNLSNSVAIIAYEVLRQFDFEGLQGQGHLTQY</sequence>
<evidence type="ECO:0000256" key="6">
    <source>
        <dbReference type="HAMAP-Rule" id="MF_01885"/>
    </source>
</evidence>
<feature type="binding site" evidence="6 7">
    <location>
        <position position="107"/>
    </location>
    <ligand>
        <name>S-adenosyl-L-methionine</name>
        <dbReference type="ChEBI" id="CHEBI:59789"/>
    </ligand>
</feature>
<dbReference type="KEGG" id="mpec:B9O19_00421"/>
<accession>A0A2K9P005</accession>
<dbReference type="PANTHER" id="PTHR42971">
    <property type="entry name" value="TRNA (CYTIDINE(34)-2'-O)-METHYLTRANSFERASE"/>
    <property type="match status" value="1"/>
</dbReference>
<dbReference type="Gene3D" id="3.40.1280.10">
    <property type="match status" value="1"/>
</dbReference>
<evidence type="ECO:0000256" key="1">
    <source>
        <dbReference type="ARBA" id="ARBA00022490"/>
    </source>
</evidence>
<feature type="binding site" evidence="6 7">
    <location>
        <position position="136"/>
    </location>
    <ligand>
        <name>S-adenosyl-L-methionine</name>
        <dbReference type="ChEBI" id="CHEBI:59789"/>
    </ligand>
</feature>
<comment type="similarity">
    <text evidence="6">Belongs to the class IV-like SAM-binding methyltransferase superfamily. RNA methyltransferase TrmH family. TrmL subfamily.</text>
</comment>
<comment type="catalytic activity">
    <reaction evidence="6">
        <text>cytidine(34) in tRNA + S-adenosyl-L-methionine = 2'-O-methylcytidine(34) in tRNA + S-adenosyl-L-homocysteine + H(+)</text>
        <dbReference type="Rhea" id="RHEA:43084"/>
        <dbReference type="Rhea" id="RHEA-COMP:10331"/>
        <dbReference type="Rhea" id="RHEA-COMP:10332"/>
        <dbReference type="ChEBI" id="CHEBI:15378"/>
        <dbReference type="ChEBI" id="CHEBI:57856"/>
        <dbReference type="ChEBI" id="CHEBI:59789"/>
        <dbReference type="ChEBI" id="CHEBI:74495"/>
        <dbReference type="ChEBI" id="CHEBI:82748"/>
        <dbReference type="EC" id="2.1.1.207"/>
    </reaction>
</comment>
<evidence type="ECO:0000259" key="8">
    <source>
        <dbReference type="Pfam" id="PF00588"/>
    </source>
</evidence>
<dbReference type="GO" id="GO:0003723">
    <property type="term" value="F:RNA binding"/>
    <property type="evidence" value="ECO:0007669"/>
    <property type="project" value="InterPro"/>
</dbReference>
<dbReference type="EC" id="2.1.1.207" evidence="6"/>
<dbReference type="PANTHER" id="PTHR42971:SF1">
    <property type="entry name" value="TRNA (CYTIDINE(34)-2'-O)-METHYLTRANSFERASE"/>
    <property type="match status" value="1"/>
</dbReference>
<comment type="catalytic activity">
    <reaction evidence="6">
        <text>5-carboxymethylaminomethyluridine(34) in tRNA(Leu) + S-adenosyl-L-methionine = 5-carboxymethylaminomethyl-2'-O-methyluridine(34) in tRNA(Leu) + S-adenosyl-L-homocysteine + H(+)</text>
        <dbReference type="Rhea" id="RHEA:43088"/>
        <dbReference type="Rhea" id="RHEA-COMP:10333"/>
        <dbReference type="Rhea" id="RHEA-COMP:10334"/>
        <dbReference type="ChEBI" id="CHEBI:15378"/>
        <dbReference type="ChEBI" id="CHEBI:57856"/>
        <dbReference type="ChEBI" id="CHEBI:59789"/>
        <dbReference type="ChEBI" id="CHEBI:74508"/>
        <dbReference type="ChEBI" id="CHEBI:74511"/>
        <dbReference type="EC" id="2.1.1.207"/>
    </reaction>
</comment>
<dbReference type="SUPFAM" id="SSF75217">
    <property type="entry name" value="alpha/beta knot"/>
    <property type="match status" value="1"/>
</dbReference>
<dbReference type="Pfam" id="PF00588">
    <property type="entry name" value="SpoU_methylase"/>
    <property type="match status" value="1"/>
</dbReference>
<dbReference type="InterPro" id="IPR029028">
    <property type="entry name" value="Alpha/beta_knot_MTases"/>
</dbReference>
<comment type="caution">
    <text evidence="6">Lacks conserved residue(s) required for the propagation of feature annotation.</text>
</comment>
<evidence type="ECO:0000256" key="3">
    <source>
        <dbReference type="ARBA" id="ARBA00022679"/>
    </source>
</evidence>
<evidence type="ECO:0000256" key="5">
    <source>
        <dbReference type="ARBA" id="ARBA00022694"/>
    </source>
</evidence>
<dbReference type="GeneID" id="98061849"/>
<dbReference type="HAMAP" id="MF_01885">
    <property type="entry name" value="tRNA_methyltr_TrmL"/>
    <property type="match status" value="1"/>
</dbReference>
<dbReference type="RefSeq" id="WP_102364895.1">
    <property type="nucleotide sequence ID" value="NZ_CP020991.1"/>
</dbReference>
<dbReference type="GO" id="GO:0141102">
    <property type="term" value="F:tRNA (5-carboxymethylaminomethyluridine(34)-2'-O)-methyltransferase activity"/>
    <property type="evidence" value="ECO:0007669"/>
    <property type="project" value="RHEA"/>
</dbReference>
<dbReference type="GO" id="GO:0141098">
    <property type="term" value="F:tRNA (cytidine(34)-2'-O)-methyltransferase activity"/>
    <property type="evidence" value="ECO:0007669"/>
    <property type="project" value="RHEA"/>
</dbReference>
<dbReference type="AlphaFoldDB" id="A0A2K9P005"/>
<evidence type="ECO:0000256" key="7">
    <source>
        <dbReference type="PIRSR" id="PIRSR029256-1"/>
    </source>
</evidence>
<dbReference type="GO" id="GO:0005737">
    <property type="term" value="C:cytoplasm"/>
    <property type="evidence" value="ECO:0007669"/>
    <property type="project" value="UniProtKB-SubCell"/>
</dbReference>
<dbReference type="EMBL" id="CP020991">
    <property type="protein sequence ID" value="AUO18605.1"/>
    <property type="molecule type" value="Genomic_DNA"/>
</dbReference>
<feature type="domain" description="tRNA/rRNA methyltransferase SpoU type" evidence="8">
    <location>
        <begin position="3"/>
        <end position="148"/>
    </location>
</feature>
<keyword evidence="2 6" id="KW-0489">Methyltransferase</keyword>
<name>A0A2K9P005_9FIRM</name>
<keyword evidence="4 6" id="KW-0949">S-adenosyl-L-methionine</keyword>
<evidence type="ECO:0000313" key="10">
    <source>
        <dbReference type="Proteomes" id="UP000235589"/>
    </source>
</evidence>